<gene>
    <name evidence="2" type="ORF">ACFQT0_04200</name>
</gene>
<dbReference type="Proteomes" id="UP001596513">
    <property type="component" value="Unassembled WGS sequence"/>
</dbReference>
<dbReference type="RefSeq" id="WP_380200641.1">
    <property type="nucleotide sequence ID" value="NZ_JBHTEK010000001.1"/>
</dbReference>
<name>A0ABW2U325_9BACT</name>
<organism evidence="2 3">
    <name type="scientific">Hymenobacter humi</name>
    <dbReference type="NCBI Taxonomy" id="1411620"/>
    <lineage>
        <taxon>Bacteria</taxon>
        <taxon>Pseudomonadati</taxon>
        <taxon>Bacteroidota</taxon>
        <taxon>Cytophagia</taxon>
        <taxon>Cytophagales</taxon>
        <taxon>Hymenobacteraceae</taxon>
        <taxon>Hymenobacter</taxon>
    </lineage>
</organism>
<protein>
    <submittedName>
        <fullName evidence="2">Uncharacterized protein</fullName>
    </submittedName>
</protein>
<proteinExistence type="predicted"/>
<evidence type="ECO:0000256" key="1">
    <source>
        <dbReference type="SAM" id="MobiDB-lite"/>
    </source>
</evidence>
<sequence length="54" mass="5496">METAPSALICTVGSRMDVMAGTPTRLVLHAVGQLTGSSGRPAASSGPSTRNQRL</sequence>
<evidence type="ECO:0000313" key="3">
    <source>
        <dbReference type="Proteomes" id="UP001596513"/>
    </source>
</evidence>
<evidence type="ECO:0000313" key="2">
    <source>
        <dbReference type="EMBL" id="MFC7666708.1"/>
    </source>
</evidence>
<comment type="caution">
    <text evidence="2">The sequence shown here is derived from an EMBL/GenBank/DDBJ whole genome shotgun (WGS) entry which is preliminary data.</text>
</comment>
<accession>A0ABW2U325</accession>
<dbReference type="EMBL" id="JBHTEK010000001">
    <property type="protein sequence ID" value="MFC7666708.1"/>
    <property type="molecule type" value="Genomic_DNA"/>
</dbReference>
<feature type="compositionally biased region" description="Low complexity" evidence="1">
    <location>
        <begin position="36"/>
        <end position="48"/>
    </location>
</feature>
<feature type="region of interest" description="Disordered" evidence="1">
    <location>
        <begin position="33"/>
        <end position="54"/>
    </location>
</feature>
<reference evidence="3" key="1">
    <citation type="journal article" date="2019" name="Int. J. Syst. Evol. Microbiol.">
        <title>The Global Catalogue of Microorganisms (GCM) 10K type strain sequencing project: providing services to taxonomists for standard genome sequencing and annotation.</title>
        <authorList>
            <consortium name="The Broad Institute Genomics Platform"/>
            <consortium name="The Broad Institute Genome Sequencing Center for Infectious Disease"/>
            <person name="Wu L."/>
            <person name="Ma J."/>
        </authorList>
    </citation>
    <scope>NUCLEOTIDE SEQUENCE [LARGE SCALE GENOMIC DNA]</scope>
    <source>
        <strain evidence="3">JCM 19635</strain>
    </source>
</reference>
<keyword evidence="3" id="KW-1185">Reference proteome</keyword>